<evidence type="ECO:0000256" key="1">
    <source>
        <dbReference type="SAM" id="MobiDB-lite"/>
    </source>
</evidence>
<dbReference type="AlphaFoldDB" id="A0A194SCV5"/>
<gene>
    <name evidence="2" type="ORF">RHOBADRAFT_65889</name>
</gene>
<sequence length="82" mass="8836">MSAAQSPLATQSSSAPVPLKGRDPWPWRCRPLFPFPPVKDSSTASAPQTITLAPLLSTMCRRGSADSFESTAPSVREPHERS</sequence>
<keyword evidence="3" id="KW-1185">Reference proteome</keyword>
<dbReference type="GeneID" id="28979255"/>
<reference evidence="2 3" key="1">
    <citation type="journal article" date="2015" name="Front. Microbiol.">
        <title>Genome sequence of the plant growth promoting endophytic yeast Rhodotorula graminis WP1.</title>
        <authorList>
            <person name="Firrincieli A."/>
            <person name="Otillar R."/>
            <person name="Salamov A."/>
            <person name="Schmutz J."/>
            <person name="Khan Z."/>
            <person name="Redman R.S."/>
            <person name="Fleck N.D."/>
            <person name="Lindquist E."/>
            <person name="Grigoriev I.V."/>
            <person name="Doty S.L."/>
        </authorList>
    </citation>
    <scope>NUCLEOTIDE SEQUENCE [LARGE SCALE GENOMIC DNA]</scope>
    <source>
        <strain evidence="2 3">WP1</strain>
    </source>
</reference>
<feature type="region of interest" description="Disordered" evidence="1">
    <location>
        <begin position="1"/>
        <end position="22"/>
    </location>
</feature>
<protein>
    <submittedName>
        <fullName evidence="2">Uncharacterized protein</fullName>
    </submittedName>
</protein>
<feature type="compositionally biased region" description="Polar residues" evidence="1">
    <location>
        <begin position="1"/>
        <end position="15"/>
    </location>
</feature>
<dbReference type="Proteomes" id="UP000053890">
    <property type="component" value="Unassembled WGS sequence"/>
</dbReference>
<evidence type="ECO:0000313" key="2">
    <source>
        <dbReference type="EMBL" id="KPV78275.1"/>
    </source>
</evidence>
<name>A0A194SCV5_RHOGW</name>
<evidence type="ECO:0000313" key="3">
    <source>
        <dbReference type="Proteomes" id="UP000053890"/>
    </source>
</evidence>
<organism evidence="2 3">
    <name type="scientific">Rhodotorula graminis (strain WP1)</name>
    <dbReference type="NCBI Taxonomy" id="578459"/>
    <lineage>
        <taxon>Eukaryota</taxon>
        <taxon>Fungi</taxon>
        <taxon>Dikarya</taxon>
        <taxon>Basidiomycota</taxon>
        <taxon>Pucciniomycotina</taxon>
        <taxon>Microbotryomycetes</taxon>
        <taxon>Sporidiobolales</taxon>
        <taxon>Sporidiobolaceae</taxon>
        <taxon>Rhodotorula</taxon>
    </lineage>
</organism>
<dbReference type="EMBL" id="KQ474073">
    <property type="protein sequence ID" value="KPV78275.1"/>
    <property type="molecule type" value="Genomic_DNA"/>
</dbReference>
<dbReference type="RefSeq" id="XP_018274324.1">
    <property type="nucleotide sequence ID" value="XM_018418808.1"/>
</dbReference>
<feature type="region of interest" description="Disordered" evidence="1">
    <location>
        <begin position="63"/>
        <end position="82"/>
    </location>
</feature>
<proteinExistence type="predicted"/>
<accession>A0A194SCV5</accession>